<name>A0ABR7LA49_9PSEU</name>
<dbReference type="EMBL" id="JABVED010000011">
    <property type="protein sequence ID" value="MBC6449499.1"/>
    <property type="molecule type" value="Genomic_DNA"/>
</dbReference>
<keyword evidence="3" id="KW-1185">Reference proteome</keyword>
<dbReference type="Pfam" id="PF03780">
    <property type="entry name" value="Asp23"/>
    <property type="match status" value="1"/>
</dbReference>
<evidence type="ECO:0000256" key="1">
    <source>
        <dbReference type="ARBA" id="ARBA00005721"/>
    </source>
</evidence>
<evidence type="ECO:0000313" key="3">
    <source>
        <dbReference type="Proteomes" id="UP000734823"/>
    </source>
</evidence>
<dbReference type="Proteomes" id="UP000734823">
    <property type="component" value="Unassembled WGS sequence"/>
</dbReference>
<dbReference type="InterPro" id="IPR005531">
    <property type="entry name" value="Asp23"/>
</dbReference>
<dbReference type="RefSeq" id="WP_187222311.1">
    <property type="nucleotide sequence ID" value="NZ_JABVED010000011.1"/>
</dbReference>
<comment type="similarity">
    <text evidence="1">Belongs to the asp23 family.</text>
</comment>
<comment type="caution">
    <text evidence="2">The sequence shown here is derived from an EMBL/GenBank/DDBJ whole genome shotgun (WGS) entry which is preliminary data.</text>
</comment>
<gene>
    <name evidence="2" type="ORF">GPZ80_20245</name>
</gene>
<dbReference type="PANTHER" id="PTHR34297">
    <property type="entry name" value="HYPOTHETICAL CYTOSOLIC PROTEIN-RELATED"/>
    <property type="match status" value="1"/>
</dbReference>
<dbReference type="PANTHER" id="PTHR34297:SF1">
    <property type="entry name" value="ASP23_GLS24 FAMILY ENVELOPE STRESS RESPONSE PROTEIN"/>
    <property type="match status" value="1"/>
</dbReference>
<protein>
    <submittedName>
        <fullName evidence="2">Asp23/Gls24 family envelope stress response protein</fullName>
    </submittedName>
</protein>
<reference evidence="2 3" key="1">
    <citation type="submission" date="2020-06" db="EMBL/GenBank/DDBJ databases">
        <title>Actinokineospora xiongansis sp. nov., isolated from soil of Baiyangdian.</title>
        <authorList>
            <person name="Zhang X."/>
        </authorList>
    </citation>
    <scope>NUCLEOTIDE SEQUENCE [LARGE SCALE GENOMIC DNA]</scope>
    <source>
        <strain evidence="2 3">HBU206404</strain>
    </source>
</reference>
<accession>A0ABR7LA49</accession>
<sequence length="120" mass="13197">MTQVSERPLDDRGTLRVDRSVVRKIAEHAADESPGTTAMARKLVGVEVGTHGAKVDVTGDGDQVRLKVDVALHYPAPVRTVVEDVRERVIAEVERLTGYHVRGVDVIVSALRPKIRPRVE</sequence>
<evidence type="ECO:0000313" key="2">
    <source>
        <dbReference type="EMBL" id="MBC6449499.1"/>
    </source>
</evidence>
<proteinExistence type="inferred from homology"/>
<organism evidence="2 3">
    <name type="scientific">Actinokineospora xionganensis</name>
    <dbReference type="NCBI Taxonomy" id="2684470"/>
    <lineage>
        <taxon>Bacteria</taxon>
        <taxon>Bacillati</taxon>
        <taxon>Actinomycetota</taxon>
        <taxon>Actinomycetes</taxon>
        <taxon>Pseudonocardiales</taxon>
        <taxon>Pseudonocardiaceae</taxon>
        <taxon>Actinokineospora</taxon>
    </lineage>
</organism>